<accession>A0ABW2UQ75</accession>
<keyword evidence="1" id="KW-1133">Transmembrane helix</keyword>
<gene>
    <name evidence="2" type="ORF">ACFQXB_17980</name>
</gene>
<dbReference type="Proteomes" id="UP001596516">
    <property type="component" value="Unassembled WGS sequence"/>
</dbReference>
<keyword evidence="3" id="KW-1185">Reference proteome</keyword>
<evidence type="ECO:0000256" key="1">
    <source>
        <dbReference type="SAM" id="Phobius"/>
    </source>
</evidence>
<dbReference type="RefSeq" id="WP_377406598.1">
    <property type="nucleotide sequence ID" value="NZ_JBHTFQ010000013.1"/>
</dbReference>
<keyword evidence="1" id="KW-0812">Transmembrane</keyword>
<evidence type="ECO:0000313" key="3">
    <source>
        <dbReference type="Proteomes" id="UP001596516"/>
    </source>
</evidence>
<name>A0ABW2UQ75_9RHOB</name>
<dbReference type="EMBL" id="JBHTFQ010000013">
    <property type="protein sequence ID" value="MFC7706073.1"/>
    <property type="molecule type" value="Genomic_DNA"/>
</dbReference>
<sequence>MAERRKEDLMNPPRSEGFVRMPDAEFEAILTRAAEEGAKRALADVGLDGDEAALDIRDLRSLVDCIRLVRRTAMQTAVRMITTGVMLALLAGIAIKLKIFGGSP</sequence>
<dbReference type="InterPro" id="IPR046130">
    <property type="entry name" value="DUF6127"/>
</dbReference>
<protein>
    <submittedName>
        <fullName evidence="2">DUF6127 family protein</fullName>
    </submittedName>
</protein>
<keyword evidence="1" id="KW-0472">Membrane</keyword>
<evidence type="ECO:0000313" key="2">
    <source>
        <dbReference type="EMBL" id="MFC7706073.1"/>
    </source>
</evidence>
<organism evidence="2 3">
    <name type="scientific">Plastorhodobacter daqingensis</name>
    <dbReference type="NCBI Taxonomy" id="1387281"/>
    <lineage>
        <taxon>Bacteria</taxon>
        <taxon>Pseudomonadati</taxon>
        <taxon>Pseudomonadota</taxon>
        <taxon>Alphaproteobacteria</taxon>
        <taxon>Rhodobacterales</taxon>
        <taxon>Paracoccaceae</taxon>
        <taxon>Plastorhodobacter</taxon>
    </lineage>
</organism>
<comment type="caution">
    <text evidence="2">The sequence shown here is derived from an EMBL/GenBank/DDBJ whole genome shotgun (WGS) entry which is preliminary data.</text>
</comment>
<feature type="transmembrane region" description="Helical" evidence="1">
    <location>
        <begin position="77"/>
        <end position="95"/>
    </location>
</feature>
<reference evidence="3" key="1">
    <citation type="journal article" date="2019" name="Int. J. Syst. Evol. Microbiol.">
        <title>The Global Catalogue of Microorganisms (GCM) 10K type strain sequencing project: providing services to taxonomists for standard genome sequencing and annotation.</title>
        <authorList>
            <consortium name="The Broad Institute Genomics Platform"/>
            <consortium name="The Broad Institute Genome Sequencing Center for Infectious Disease"/>
            <person name="Wu L."/>
            <person name="Ma J."/>
        </authorList>
    </citation>
    <scope>NUCLEOTIDE SEQUENCE [LARGE SCALE GENOMIC DNA]</scope>
    <source>
        <strain evidence="3">CGMCC 1.12750</strain>
    </source>
</reference>
<proteinExistence type="predicted"/>
<dbReference type="Pfam" id="PF19622">
    <property type="entry name" value="DUF6127"/>
    <property type="match status" value="1"/>
</dbReference>